<reference evidence="1 2" key="1">
    <citation type="journal article" date="2009" name="PLoS Genet.">
        <title>The genome of Nectria haematococca: contribution of supernumerary chromosomes to gene expansion.</title>
        <authorList>
            <person name="Coleman J.J."/>
            <person name="Rounsley S.D."/>
            <person name="Rodriguez-Carres M."/>
            <person name="Kuo A."/>
            <person name="Wasmann C.C."/>
            <person name="Grimwood J."/>
            <person name="Schmutz J."/>
            <person name="Taga M."/>
            <person name="White G.J."/>
            <person name="Zhou S."/>
            <person name="Schwartz D.C."/>
            <person name="Freitag M."/>
            <person name="Ma L.J."/>
            <person name="Danchin E.G."/>
            <person name="Henrissat B."/>
            <person name="Coutinho P.M."/>
            <person name="Nelson D.R."/>
            <person name="Straney D."/>
            <person name="Napoli C.A."/>
            <person name="Barker B.M."/>
            <person name="Gribskov M."/>
            <person name="Rep M."/>
            <person name="Kroken S."/>
            <person name="Molnar I."/>
            <person name="Rensing C."/>
            <person name="Kennell J.C."/>
            <person name="Zamora J."/>
            <person name="Farman M.L."/>
            <person name="Selker E.U."/>
            <person name="Salamov A."/>
            <person name="Shapiro H."/>
            <person name="Pangilinan J."/>
            <person name="Lindquist E."/>
            <person name="Lamers C."/>
            <person name="Grigoriev I.V."/>
            <person name="Geiser D.M."/>
            <person name="Covert S.F."/>
            <person name="Temporini E."/>
            <person name="Vanetten H.D."/>
        </authorList>
    </citation>
    <scope>NUCLEOTIDE SEQUENCE [LARGE SCALE GENOMIC DNA]</scope>
    <source>
        <strain evidence="2">ATCC MYA-4622 / CBS 123669 / FGSC 9596 / NRRL 45880 / 77-13-4</strain>
    </source>
</reference>
<sequence length="211" mass="24399">MPRLQTPLKLRSSCTRLRKCTARRKVLFQLLYPIPWHFPVPMQRSPSDYDSIDTSSLQPNILQLHNIPLYRLRDTPVRSLYRLYEDLCSGNLIMMGYESDYFFYHTENSWQLSQVPDPRDTDPIRYAVLASLVEALVSAFNWKLEQGLRRDGTHNADGSRAVVHLQARPTWTAQAQPLLERLNLGASEKDGADPDFLKRNIEAPMGYLYCV</sequence>
<dbReference type="RefSeq" id="XP_003052827.1">
    <property type="nucleotide sequence ID" value="XM_003052781.1"/>
</dbReference>
<dbReference type="InParanoid" id="C7YNG2"/>
<gene>
    <name evidence="1" type="ORF">NECHADRAFT_92167</name>
</gene>
<dbReference type="AlphaFoldDB" id="C7YNG2"/>
<dbReference type="HOGENOM" id="CLU_082473_2_0_1"/>
<dbReference type="EMBL" id="GG698897">
    <property type="protein sequence ID" value="EEU47114.1"/>
    <property type="molecule type" value="Genomic_DNA"/>
</dbReference>
<organism evidence="1 2">
    <name type="scientific">Fusarium vanettenii (strain ATCC MYA-4622 / CBS 123669 / FGSC 9596 / NRRL 45880 / 77-13-4)</name>
    <name type="common">Fusarium solani subsp. pisi</name>
    <dbReference type="NCBI Taxonomy" id="660122"/>
    <lineage>
        <taxon>Eukaryota</taxon>
        <taxon>Fungi</taxon>
        <taxon>Dikarya</taxon>
        <taxon>Ascomycota</taxon>
        <taxon>Pezizomycotina</taxon>
        <taxon>Sordariomycetes</taxon>
        <taxon>Hypocreomycetidae</taxon>
        <taxon>Hypocreales</taxon>
        <taxon>Nectriaceae</taxon>
        <taxon>Fusarium</taxon>
        <taxon>Fusarium solani species complex</taxon>
        <taxon>Fusarium vanettenii</taxon>
    </lineage>
</organism>
<evidence type="ECO:0000313" key="2">
    <source>
        <dbReference type="Proteomes" id="UP000005206"/>
    </source>
</evidence>
<dbReference type="OMA" id="NIADPEC"/>
<proteinExistence type="predicted"/>
<name>C7YNG2_FUSV7</name>
<dbReference type="VEuPathDB" id="FungiDB:NECHADRAFT_92167"/>
<dbReference type="eggNOG" id="ENOG502R907">
    <property type="taxonomic scope" value="Eukaryota"/>
</dbReference>
<accession>C7YNG2</accession>
<protein>
    <submittedName>
        <fullName evidence="1">Uncharacterized protein</fullName>
    </submittedName>
</protein>
<dbReference type="GeneID" id="9664401"/>
<dbReference type="OrthoDB" id="5422293at2759"/>
<keyword evidence="2" id="KW-1185">Reference proteome</keyword>
<evidence type="ECO:0000313" key="1">
    <source>
        <dbReference type="EMBL" id="EEU47114.1"/>
    </source>
</evidence>
<dbReference type="KEGG" id="nhe:NECHADRAFT_92167"/>
<dbReference type="Proteomes" id="UP000005206">
    <property type="component" value="Chromosome 3"/>
</dbReference>